<dbReference type="InterPro" id="IPR045566">
    <property type="entry name" value="SegE-like_GIY-YIG"/>
</dbReference>
<dbReference type="Pfam" id="PF19835">
    <property type="entry name" value="SegE_GIY-YIG"/>
    <property type="match status" value="1"/>
</dbReference>
<dbReference type="EMBL" id="LR797022">
    <property type="protein sequence ID" value="CAB4181922.1"/>
    <property type="molecule type" value="Genomic_DNA"/>
</dbReference>
<protein>
    <recommendedName>
        <fullName evidence="1">Putative endonuclease SegE-like GIY-YIG domain-containing protein</fullName>
    </recommendedName>
</protein>
<evidence type="ECO:0000259" key="1">
    <source>
        <dbReference type="Pfam" id="PF19835"/>
    </source>
</evidence>
<evidence type="ECO:0000313" key="2">
    <source>
        <dbReference type="EMBL" id="CAB4181922.1"/>
    </source>
</evidence>
<sequence length="136" mass="16159">MSYDNPWLYNGQVVDSEVLENYLGFVYLITNLTNNKKYIGKKLLKRTKTKVVKGKKKRSLVESDWKDYYGSNRELAEDVTTQGIYNFKREITRFCTKKGELSYYEAHAQFSENVLLRDDWYNGWINVKVQRSHLPK</sequence>
<name>A0A6J5QEF7_9CAUD</name>
<gene>
    <name evidence="2" type="ORF">UFOVP1071_84</name>
</gene>
<organism evidence="2">
    <name type="scientific">uncultured Caudovirales phage</name>
    <dbReference type="NCBI Taxonomy" id="2100421"/>
    <lineage>
        <taxon>Viruses</taxon>
        <taxon>Duplodnaviria</taxon>
        <taxon>Heunggongvirae</taxon>
        <taxon>Uroviricota</taxon>
        <taxon>Caudoviricetes</taxon>
        <taxon>Peduoviridae</taxon>
        <taxon>Maltschvirus</taxon>
        <taxon>Maltschvirus maltsch</taxon>
    </lineage>
</organism>
<feature type="domain" description="Putative endonuclease SegE-like GIY-YIG" evidence="1">
    <location>
        <begin position="7"/>
        <end position="125"/>
    </location>
</feature>
<dbReference type="InterPro" id="IPR035901">
    <property type="entry name" value="GIY-YIG_endonuc_sf"/>
</dbReference>
<reference evidence="2" key="1">
    <citation type="submission" date="2020-05" db="EMBL/GenBank/DDBJ databases">
        <authorList>
            <person name="Chiriac C."/>
            <person name="Salcher M."/>
            <person name="Ghai R."/>
            <person name="Kavagutti S V."/>
        </authorList>
    </citation>
    <scope>NUCLEOTIDE SEQUENCE</scope>
</reference>
<proteinExistence type="predicted"/>
<dbReference type="Gene3D" id="3.40.1440.10">
    <property type="entry name" value="GIY-YIG endonuclease"/>
    <property type="match status" value="1"/>
</dbReference>
<accession>A0A6J5QEF7</accession>